<dbReference type="InterPro" id="IPR036849">
    <property type="entry name" value="Enolase-like_C_sf"/>
</dbReference>
<dbReference type="RefSeq" id="WP_119076684.1">
    <property type="nucleotide sequence ID" value="NZ_CP029600.1"/>
</dbReference>
<keyword evidence="1" id="KW-0456">Lyase</keyword>
<dbReference type="InterPro" id="IPR006311">
    <property type="entry name" value="TAT_signal"/>
</dbReference>
<evidence type="ECO:0000313" key="4">
    <source>
        <dbReference type="Proteomes" id="UP000246099"/>
    </source>
</evidence>
<dbReference type="SMART" id="SM00922">
    <property type="entry name" value="MR_MLE"/>
    <property type="match status" value="1"/>
</dbReference>
<dbReference type="PROSITE" id="PS51318">
    <property type="entry name" value="TAT"/>
    <property type="match status" value="1"/>
</dbReference>
<dbReference type="SUPFAM" id="SSF54826">
    <property type="entry name" value="Enolase N-terminal domain-like"/>
    <property type="match status" value="1"/>
</dbReference>
<dbReference type="InterPro" id="IPR029017">
    <property type="entry name" value="Enolase-like_N"/>
</dbReference>
<evidence type="ECO:0000259" key="2">
    <source>
        <dbReference type="SMART" id="SM00922"/>
    </source>
</evidence>
<dbReference type="InterPro" id="IPR013342">
    <property type="entry name" value="Mandelate_racemase_C"/>
</dbReference>
<dbReference type="SFLD" id="SFLDG00179">
    <property type="entry name" value="mandelate_racemase"/>
    <property type="match status" value="1"/>
</dbReference>
<dbReference type="Pfam" id="PF13378">
    <property type="entry name" value="MR_MLE_C"/>
    <property type="match status" value="1"/>
</dbReference>
<evidence type="ECO:0000256" key="1">
    <source>
        <dbReference type="ARBA" id="ARBA00023239"/>
    </source>
</evidence>
<dbReference type="InterPro" id="IPR029065">
    <property type="entry name" value="Enolase_C-like"/>
</dbReference>
<dbReference type="CDD" id="cd03316">
    <property type="entry name" value="MR_like"/>
    <property type="match status" value="1"/>
</dbReference>
<dbReference type="Gene3D" id="3.30.390.10">
    <property type="entry name" value="Enolase-like, N-terminal domain"/>
    <property type="match status" value="1"/>
</dbReference>
<keyword evidence="4" id="KW-1185">Reference proteome</keyword>
<dbReference type="SFLD" id="SFLDS00001">
    <property type="entry name" value="Enolase"/>
    <property type="match status" value="1"/>
</dbReference>
<dbReference type="InterPro" id="IPR034593">
    <property type="entry name" value="DgoD-like"/>
</dbReference>
<gene>
    <name evidence="3" type="ORF">DLD77_03515</name>
</gene>
<dbReference type="SUPFAM" id="SSF51604">
    <property type="entry name" value="Enolase C-terminal domain-like"/>
    <property type="match status" value="1"/>
</dbReference>
<name>A0ABM6WAB8_9BACT</name>
<dbReference type="Pfam" id="PF02746">
    <property type="entry name" value="MR_MLE_N"/>
    <property type="match status" value="1"/>
</dbReference>
<dbReference type="InterPro" id="IPR013341">
    <property type="entry name" value="Mandelate_racemase_N_dom"/>
</dbReference>
<dbReference type="PANTHER" id="PTHR48080">
    <property type="entry name" value="D-GALACTONATE DEHYDRATASE-RELATED"/>
    <property type="match status" value="1"/>
</dbReference>
<dbReference type="EMBL" id="CP029600">
    <property type="protein sequence ID" value="AWO00828.1"/>
    <property type="molecule type" value="Genomic_DNA"/>
</dbReference>
<proteinExistence type="predicted"/>
<organism evidence="3 4">
    <name type="scientific">Chitinophaga alhagiae</name>
    <dbReference type="NCBI Taxonomy" id="2203219"/>
    <lineage>
        <taxon>Bacteria</taxon>
        <taxon>Pseudomonadati</taxon>
        <taxon>Bacteroidota</taxon>
        <taxon>Chitinophagia</taxon>
        <taxon>Chitinophagales</taxon>
        <taxon>Chitinophagaceae</taxon>
        <taxon>Chitinophaga</taxon>
    </lineage>
</organism>
<reference evidence="3 4" key="1">
    <citation type="submission" date="2018-05" db="EMBL/GenBank/DDBJ databases">
        <title>Chitinophaga sp. nov., isolated from rhizosphere soil of Alhagi.</title>
        <authorList>
            <person name="Liu Y."/>
        </authorList>
    </citation>
    <scope>NUCLEOTIDE SEQUENCE [LARGE SCALE GENOMIC DNA]</scope>
    <source>
        <strain evidence="3 4">T22</strain>
    </source>
</reference>
<feature type="domain" description="Mandelate racemase/muconate lactonizing enzyme C-terminal" evidence="2">
    <location>
        <begin position="191"/>
        <end position="302"/>
    </location>
</feature>
<evidence type="ECO:0000313" key="3">
    <source>
        <dbReference type="EMBL" id="AWO00828.1"/>
    </source>
</evidence>
<dbReference type="PANTHER" id="PTHR48080:SF2">
    <property type="entry name" value="D-GALACTONATE DEHYDRATASE"/>
    <property type="match status" value="1"/>
</dbReference>
<accession>A0ABM6WAB8</accession>
<dbReference type="Gene3D" id="3.20.20.120">
    <property type="entry name" value="Enolase-like C-terminal domain"/>
    <property type="match status" value="1"/>
</dbReference>
<sequence>MSSDKTTSPSSRRHFLKLSCGGLALPSILTGAVQPSHDVARQPAGRLEPVVTAIQVHIVKVNQRGNWVFVELKTDKGISGVGEASQGGKLIAADEQGVLRKEIDTFFGLVKGQGVFNIERYRQQGWQLAARSRISGTVFSAVEQALWDIKGKALGVPVYDLLGGKLRDRIKVYANINRATNEKDSHGRRPAHAFQKNAEAALKLGFRAIKMAPFDEMKALPSTPAQIQADIDHAVGCIEAVRKTIGNNIDLLVDVHSHLDEPLGIEVARRVEPLQLYWFEEAVNPGKYVKETKAITDATERTTAGGESIFGREGFAPLVAGKALDILMPDVKHCGGIQELRYIAALAETAGLLVAPHNPSGPVATAASVQAVAAIPNFAILEWAFGEVPWREDLITPREEFVDGHISVSNRPGLGHELNHAVVAKHSL</sequence>
<dbReference type="Proteomes" id="UP000246099">
    <property type="component" value="Chromosome"/>
</dbReference>
<protein>
    <submittedName>
        <fullName evidence="3">Mandelate racemase</fullName>
    </submittedName>
</protein>